<name>A0ABR5DIA9_9FLAO</name>
<evidence type="ECO:0000313" key="2">
    <source>
        <dbReference type="Proteomes" id="UP000033497"/>
    </source>
</evidence>
<keyword evidence="2" id="KW-1185">Reference proteome</keyword>
<protein>
    <submittedName>
        <fullName evidence="1">Na(+)-translocating NADH-quinone reductase subunit F</fullName>
    </submittedName>
</protein>
<accession>A0ABR5DIA9</accession>
<dbReference type="RefSeq" id="WP_045080255.1">
    <property type="nucleotide sequence ID" value="NZ_JSVU01000004.1"/>
</dbReference>
<comment type="caution">
    <text evidence="1">The sequence shown here is derived from an EMBL/GenBank/DDBJ whole genome shotgun (WGS) entry which is preliminary data.</text>
</comment>
<gene>
    <name evidence="1" type="ORF">MB09_07345</name>
</gene>
<evidence type="ECO:0000313" key="1">
    <source>
        <dbReference type="EMBL" id="KJJ38503.1"/>
    </source>
</evidence>
<reference evidence="1 2" key="1">
    <citation type="submission" date="2014-10" db="EMBL/GenBank/DDBJ databases">
        <title>Genome sequencing of Vitellibacter vladivostokensis KMM 3516.</title>
        <authorList>
            <person name="Thevarajoo S."/>
            <person name="Selvaratnam C."/>
            <person name="Goh K.M."/>
            <person name="Chong C.S."/>
        </authorList>
    </citation>
    <scope>NUCLEOTIDE SEQUENCE [LARGE SCALE GENOMIC DNA]</scope>
    <source>
        <strain evidence="1 2">KMM 3516</strain>
    </source>
</reference>
<sequence length="151" mass="16702">MKTSKRLDQALQKLYTAFHNNTLNPECCKQCAVGNICDGTDSWKHLSNGHGMFQLSYVGRVHQSLGRRFNGYTPLELLNIEAEFLKGCGYTLPLHHKNAKPKNPTDKETLFGGLAAAIAYLCKLEGISNVMDPADLLRKAKAVNPQVEAEV</sequence>
<organism evidence="1 2">
    <name type="scientific">Aequorivita vladivostokensis</name>
    <dbReference type="NCBI Taxonomy" id="171194"/>
    <lineage>
        <taxon>Bacteria</taxon>
        <taxon>Pseudomonadati</taxon>
        <taxon>Bacteroidota</taxon>
        <taxon>Flavobacteriia</taxon>
        <taxon>Flavobacteriales</taxon>
        <taxon>Flavobacteriaceae</taxon>
        <taxon>Aequorivita</taxon>
    </lineage>
</organism>
<dbReference type="Proteomes" id="UP000033497">
    <property type="component" value="Unassembled WGS sequence"/>
</dbReference>
<dbReference type="EMBL" id="JSVU01000004">
    <property type="protein sequence ID" value="KJJ38503.1"/>
    <property type="molecule type" value="Genomic_DNA"/>
</dbReference>
<proteinExistence type="predicted"/>